<name>A0ABD5Z154_9EURY</name>
<dbReference type="Gene3D" id="3.30.450.20">
    <property type="entry name" value="PAS domain"/>
    <property type="match status" value="1"/>
</dbReference>
<dbReference type="GO" id="GO:0004673">
    <property type="term" value="F:protein histidine kinase activity"/>
    <property type="evidence" value="ECO:0007669"/>
    <property type="project" value="UniProtKB-EC"/>
</dbReference>
<organism evidence="9 10">
    <name type="scientific">Halospeciosus flavus</name>
    <dbReference type="NCBI Taxonomy" id="3032283"/>
    <lineage>
        <taxon>Archaea</taxon>
        <taxon>Methanobacteriati</taxon>
        <taxon>Methanobacteriota</taxon>
        <taxon>Stenosarchaea group</taxon>
        <taxon>Halobacteria</taxon>
        <taxon>Halobacteriales</taxon>
        <taxon>Halobacteriaceae</taxon>
        <taxon>Halospeciosus</taxon>
    </lineage>
</organism>
<evidence type="ECO:0000313" key="9">
    <source>
        <dbReference type="EMBL" id="MFC7198773.1"/>
    </source>
</evidence>
<dbReference type="InterPro" id="IPR003594">
    <property type="entry name" value="HATPase_dom"/>
</dbReference>
<evidence type="ECO:0000256" key="5">
    <source>
        <dbReference type="ARBA" id="ARBA00022777"/>
    </source>
</evidence>
<dbReference type="CDD" id="cd00075">
    <property type="entry name" value="HATPase"/>
    <property type="match status" value="1"/>
</dbReference>
<feature type="transmembrane region" description="Helical" evidence="7">
    <location>
        <begin position="52"/>
        <end position="70"/>
    </location>
</feature>
<gene>
    <name evidence="9" type="ORF">ACFQJ9_04950</name>
</gene>
<keyword evidence="5" id="KW-0418">Kinase</keyword>
<feature type="transmembrane region" description="Helical" evidence="7">
    <location>
        <begin position="12"/>
        <end position="32"/>
    </location>
</feature>
<evidence type="ECO:0000313" key="10">
    <source>
        <dbReference type="Proteomes" id="UP001596447"/>
    </source>
</evidence>
<sequence length="612" mass="67277">MASNSSADRRRRYLSSAVVSLVGVAMLGVPLYDVYDDVTSLGWSLGATLVENSVLVVLASGLVAGGVWLARRDWEPRHVETVSTWTLAGTAGTALAFAWVGALQLWSMHALKPVVLALDGVLFGAVATFGVGIYSARTDRHTEELERERERFAGLFTNTSDAVAALGVGADGVSVAMVNDEFRGQFGDDPERVFDDALAALDGVTDRRDLATRLRDGETLETDLHVHGDTDDEQGAFLVRFVPYEDRDTAAHCYLVATDVTERRRLARERERNHRLTELHRTASTLQETTDDASACETALDAVERLLDPARSRVVLDGDGESRVFERTADDATARPETTVRSWLGDGGFLEVATAAEHPDEYHRTVVDLLGTHLDRTLDRLERERRVEAEREQLEFVNRTLRHNLLNDIQVVSARLQLLERDDVDFEDHRDVVAEHVDSMAEFVQTMRAYVQALVDDGERTLEPRSVRSVVADEVSKTRRDYPSASVTLGDVPDVEVAADDLLGPLFENLLTNAVEHNDTDEPTVVVDGERETVGEDGEEVVRIRVADDGPGIETARRERIFERGELGEESSGSGFGLYLVAEAVESYGGEVTVEDSDLGGVAFEVTLPVAT</sequence>
<dbReference type="RefSeq" id="WP_279528731.1">
    <property type="nucleotide sequence ID" value="NZ_CP122312.1"/>
</dbReference>
<dbReference type="PROSITE" id="PS50109">
    <property type="entry name" value="HIS_KIN"/>
    <property type="match status" value="1"/>
</dbReference>
<feature type="transmembrane region" description="Helical" evidence="7">
    <location>
        <begin position="82"/>
        <end position="102"/>
    </location>
</feature>
<comment type="caution">
    <text evidence="9">The sequence shown here is derived from an EMBL/GenBank/DDBJ whole genome shotgun (WGS) entry which is preliminary data.</text>
</comment>
<dbReference type="Gene3D" id="3.30.565.10">
    <property type="entry name" value="Histidine kinase-like ATPase, C-terminal domain"/>
    <property type="match status" value="1"/>
</dbReference>
<protein>
    <recommendedName>
        <fullName evidence="2">histidine kinase</fullName>
        <ecNumber evidence="2">2.7.13.3</ecNumber>
    </recommendedName>
</protein>
<dbReference type="PRINTS" id="PR00344">
    <property type="entry name" value="BCTRLSENSOR"/>
</dbReference>
<dbReference type="EC" id="2.7.13.3" evidence="2"/>
<feature type="domain" description="Histidine kinase" evidence="8">
    <location>
        <begin position="400"/>
        <end position="612"/>
    </location>
</feature>
<comment type="catalytic activity">
    <reaction evidence="1">
        <text>ATP + protein L-histidine = ADP + protein N-phospho-L-histidine.</text>
        <dbReference type="EC" id="2.7.13.3"/>
    </reaction>
</comment>
<feature type="transmembrane region" description="Helical" evidence="7">
    <location>
        <begin position="114"/>
        <end position="134"/>
    </location>
</feature>
<dbReference type="EMBL" id="JBHTAR010000011">
    <property type="protein sequence ID" value="MFC7198773.1"/>
    <property type="molecule type" value="Genomic_DNA"/>
</dbReference>
<dbReference type="PANTHER" id="PTHR44936:SF10">
    <property type="entry name" value="SENSOR PROTEIN RSTB"/>
    <property type="match status" value="1"/>
</dbReference>
<evidence type="ECO:0000259" key="8">
    <source>
        <dbReference type="PROSITE" id="PS50109"/>
    </source>
</evidence>
<reference evidence="9 10" key="1">
    <citation type="journal article" date="2019" name="Int. J. Syst. Evol. Microbiol.">
        <title>The Global Catalogue of Microorganisms (GCM) 10K type strain sequencing project: providing services to taxonomists for standard genome sequencing and annotation.</title>
        <authorList>
            <consortium name="The Broad Institute Genomics Platform"/>
            <consortium name="The Broad Institute Genome Sequencing Center for Infectious Disease"/>
            <person name="Wu L."/>
            <person name="Ma J."/>
        </authorList>
    </citation>
    <scope>NUCLEOTIDE SEQUENCE [LARGE SCALE GENOMIC DNA]</scope>
    <source>
        <strain evidence="9 10">XZGYJ-43</strain>
    </source>
</reference>
<accession>A0ABD5Z154</accession>
<dbReference type="InterPro" id="IPR050980">
    <property type="entry name" value="2C_sensor_his_kinase"/>
</dbReference>
<keyword evidence="4" id="KW-0547">Nucleotide-binding</keyword>
<dbReference type="SUPFAM" id="SSF55785">
    <property type="entry name" value="PYP-like sensor domain (PAS domain)"/>
    <property type="match status" value="1"/>
</dbReference>
<evidence type="ECO:0000256" key="6">
    <source>
        <dbReference type="ARBA" id="ARBA00022840"/>
    </source>
</evidence>
<keyword evidence="7" id="KW-0812">Transmembrane</keyword>
<dbReference type="InterPro" id="IPR036890">
    <property type="entry name" value="HATPase_C_sf"/>
</dbReference>
<keyword evidence="10" id="KW-1185">Reference proteome</keyword>
<proteinExistence type="predicted"/>
<dbReference type="Proteomes" id="UP001596447">
    <property type="component" value="Unassembled WGS sequence"/>
</dbReference>
<evidence type="ECO:0000256" key="7">
    <source>
        <dbReference type="SAM" id="Phobius"/>
    </source>
</evidence>
<keyword evidence="7" id="KW-0472">Membrane</keyword>
<keyword evidence="6 9" id="KW-0067">ATP-binding</keyword>
<evidence type="ECO:0000256" key="3">
    <source>
        <dbReference type="ARBA" id="ARBA00022679"/>
    </source>
</evidence>
<dbReference type="SMART" id="SM00387">
    <property type="entry name" value="HATPase_c"/>
    <property type="match status" value="1"/>
</dbReference>
<keyword evidence="7" id="KW-1133">Transmembrane helix</keyword>
<dbReference type="SUPFAM" id="SSF55874">
    <property type="entry name" value="ATPase domain of HSP90 chaperone/DNA topoisomerase II/histidine kinase"/>
    <property type="match status" value="1"/>
</dbReference>
<dbReference type="InterPro" id="IPR005467">
    <property type="entry name" value="His_kinase_dom"/>
</dbReference>
<evidence type="ECO:0000256" key="1">
    <source>
        <dbReference type="ARBA" id="ARBA00000085"/>
    </source>
</evidence>
<dbReference type="AlphaFoldDB" id="A0ABD5Z154"/>
<dbReference type="Pfam" id="PF02518">
    <property type="entry name" value="HATPase_c"/>
    <property type="match status" value="1"/>
</dbReference>
<dbReference type="Pfam" id="PF08448">
    <property type="entry name" value="PAS_4"/>
    <property type="match status" value="1"/>
</dbReference>
<dbReference type="InterPro" id="IPR035965">
    <property type="entry name" value="PAS-like_dom_sf"/>
</dbReference>
<dbReference type="InterPro" id="IPR004358">
    <property type="entry name" value="Sig_transdc_His_kin-like_C"/>
</dbReference>
<dbReference type="InterPro" id="IPR013656">
    <property type="entry name" value="PAS_4"/>
</dbReference>
<dbReference type="GO" id="GO:0005524">
    <property type="term" value="F:ATP binding"/>
    <property type="evidence" value="ECO:0007669"/>
    <property type="project" value="UniProtKB-KW"/>
</dbReference>
<dbReference type="PANTHER" id="PTHR44936">
    <property type="entry name" value="SENSOR PROTEIN CREC"/>
    <property type="match status" value="1"/>
</dbReference>
<evidence type="ECO:0000256" key="2">
    <source>
        <dbReference type="ARBA" id="ARBA00012438"/>
    </source>
</evidence>
<evidence type="ECO:0000256" key="4">
    <source>
        <dbReference type="ARBA" id="ARBA00022741"/>
    </source>
</evidence>
<keyword evidence="3" id="KW-0808">Transferase</keyword>